<sequence>MSTKRTAALAVGVAILIGGGATALAATSDSPARPGLETAASAPETRSIDTAVGEAEAVIDTETAQSIESPDAPAPEEATASTPSASASTENETSDDDEAGSSARLAGPRDPFGAMSTMPSGWEGFDDSGVDNPDYTDHGPYDGPGLPFDINNINLDSLFSLARSVGIEVGVPSFGDDGSIKVAVTLPDDSVHTVWVALDANQRIIDATVDGTPVMEFVRQFLAGEVGRRTPPIEPRPEWNLPD</sequence>
<organism evidence="2">
    <name type="scientific">freshwater metagenome</name>
    <dbReference type="NCBI Taxonomy" id="449393"/>
    <lineage>
        <taxon>unclassified sequences</taxon>
        <taxon>metagenomes</taxon>
        <taxon>ecological metagenomes</taxon>
    </lineage>
</organism>
<evidence type="ECO:0000313" key="2">
    <source>
        <dbReference type="EMBL" id="CAB4324495.1"/>
    </source>
</evidence>
<proteinExistence type="predicted"/>
<accession>A0A6J5YGC8</accession>
<evidence type="ECO:0000256" key="1">
    <source>
        <dbReference type="SAM" id="MobiDB-lite"/>
    </source>
</evidence>
<feature type="region of interest" description="Disordered" evidence="1">
    <location>
        <begin position="25"/>
        <end position="141"/>
    </location>
</feature>
<name>A0A6J5YGC8_9ZZZZ</name>
<gene>
    <name evidence="2" type="ORF">UFOPK1392_02266</name>
</gene>
<dbReference type="EMBL" id="CAEMXZ010000158">
    <property type="protein sequence ID" value="CAB4324495.1"/>
    <property type="molecule type" value="Genomic_DNA"/>
</dbReference>
<dbReference type="AlphaFoldDB" id="A0A6J5YGC8"/>
<feature type="compositionally biased region" description="Low complexity" evidence="1">
    <location>
        <begin position="68"/>
        <end position="91"/>
    </location>
</feature>
<protein>
    <submittedName>
        <fullName evidence="2">Unannotated protein</fullName>
    </submittedName>
</protein>
<reference evidence="2" key="1">
    <citation type="submission" date="2020-05" db="EMBL/GenBank/DDBJ databases">
        <authorList>
            <person name="Chiriac C."/>
            <person name="Salcher M."/>
            <person name="Ghai R."/>
            <person name="Kavagutti S V."/>
        </authorList>
    </citation>
    <scope>NUCLEOTIDE SEQUENCE</scope>
</reference>